<comment type="caution">
    <text evidence="2">The sequence shown here is derived from an EMBL/GenBank/DDBJ whole genome shotgun (WGS) entry which is preliminary data.</text>
</comment>
<proteinExistence type="predicted"/>
<name>A0A438CSF2_VITVI</name>
<dbReference type="EMBL" id="QGNW01002033">
    <property type="protein sequence ID" value="RVW26146.1"/>
    <property type="molecule type" value="Genomic_DNA"/>
</dbReference>
<dbReference type="AlphaFoldDB" id="A0A438CSF2"/>
<evidence type="ECO:0000256" key="1">
    <source>
        <dbReference type="SAM" id="MobiDB-lite"/>
    </source>
</evidence>
<evidence type="ECO:0000313" key="3">
    <source>
        <dbReference type="Proteomes" id="UP000288805"/>
    </source>
</evidence>
<gene>
    <name evidence="2" type="ORF">CK203_110533</name>
</gene>
<accession>A0A438CSF2</accession>
<feature type="region of interest" description="Disordered" evidence="1">
    <location>
        <begin position="105"/>
        <end position="124"/>
    </location>
</feature>
<sequence>MDHCNALRHAIHDFIDQGLFNLGQLSVTTNPLPAHSTHAVSPFLGDIHHINLIEDDSIHMLSWDDGLPELIVLHKNYEDTFVSFTLWPEDDDLEGEDIQIVTRSGRIAQPPPPPVRPFEDAASHEEVRRDDDEIRVETTTTPEGLIHMMTVGFGFSIQTVRVYDNTKREVMGTLAIDLLISLATFSTLFQLGDGTLDTFISMVIAPPSPDRASLLSLCFLEEIIDDGDVVDPIEMIDGVVPHDEYRDEMDMMSMSQITNIIQSEPISPFDLFGASTIEIAEEIQTIPIP</sequence>
<dbReference type="Proteomes" id="UP000288805">
    <property type="component" value="Unassembled WGS sequence"/>
</dbReference>
<protein>
    <submittedName>
        <fullName evidence="2">Uncharacterized protein</fullName>
    </submittedName>
</protein>
<organism evidence="2 3">
    <name type="scientific">Vitis vinifera</name>
    <name type="common">Grape</name>
    <dbReference type="NCBI Taxonomy" id="29760"/>
    <lineage>
        <taxon>Eukaryota</taxon>
        <taxon>Viridiplantae</taxon>
        <taxon>Streptophyta</taxon>
        <taxon>Embryophyta</taxon>
        <taxon>Tracheophyta</taxon>
        <taxon>Spermatophyta</taxon>
        <taxon>Magnoliopsida</taxon>
        <taxon>eudicotyledons</taxon>
        <taxon>Gunneridae</taxon>
        <taxon>Pentapetalae</taxon>
        <taxon>rosids</taxon>
        <taxon>Vitales</taxon>
        <taxon>Vitaceae</taxon>
        <taxon>Viteae</taxon>
        <taxon>Vitis</taxon>
    </lineage>
</organism>
<reference evidence="2 3" key="1">
    <citation type="journal article" date="2018" name="PLoS Genet.">
        <title>Population sequencing reveals clonal diversity and ancestral inbreeding in the grapevine cultivar Chardonnay.</title>
        <authorList>
            <person name="Roach M.J."/>
            <person name="Johnson D.L."/>
            <person name="Bohlmann J."/>
            <person name="van Vuuren H.J."/>
            <person name="Jones S.J."/>
            <person name="Pretorius I.S."/>
            <person name="Schmidt S.A."/>
            <person name="Borneman A.R."/>
        </authorList>
    </citation>
    <scope>NUCLEOTIDE SEQUENCE [LARGE SCALE GENOMIC DNA]</scope>
    <source>
        <strain evidence="3">cv. Chardonnay</strain>
        <tissue evidence="2">Leaf</tissue>
    </source>
</reference>
<evidence type="ECO:0000313" key="2">
    <source>
        <dbReference type="EMBL" id="RVW26146.1"/>
    </source>
</evidence>